<dbReference type="GO" id="GO:0006564">
    <property type="term" value="P:L-serine biosynthetic process"/>
    <property type="evidence" value="ECO:0007669"/>
    <property type="project" value="UniProtKB-ARBA"/>
</dbReference>
<dbReference type="AlphaFoldDB" id="A0A0D6A5G8"/>
<dbReference type="SUPFAM" id="SSF51735">
    <property type="entry name" value="NAD(P)-binding Rossmann-fold domains"/>
    <property type="match status" value="1"/>
</dbReference>
<dbReference type="Proteomes" id="UP000325393">
    <property type="component" value="Chromosome"/>
</dbReference>
<dbReference type="GO" id="GO:0004617">
    <property type="term" value="F:phosphoglycerate dehydrogenase activity"/>
    <property type="evidence" value="ECO:0007669"/>
    <property type="project" value="UniProtKB-ARBA"/>
</dbReference>
<dbReference type="GO" id="GO:0051287">
    <property type="term" value="F:NAD binding"/>
    <property type="evidence" value="ECO:0007669"/>
    <property type="project" value="InterPro"/>
</dbReference>
<keyword evidence="9" id="KW-1185">Reference proteome</keyword>
<dbReference type="InterPro" id="IPR029753">
    <property type="entry name" value="D-isomer_DH_CS"/>
</dbReference>
<dbReference type="PROSITE" id="PS00670">
    <property type="entry name" value="D_2_HYDROXYACID_DH_2"/>
    <property type="match status" value="1"/>
</dbReference>
<feature type="domain" description="D-isomer specific 2-hydroxyacid dehydrogenase NAD-binding" evidence="6">
    <location>
        <begin position="114"/>
        <end position="299"/>
    </location>
</feature>
<dbReference type="FunFam" id="3.40.50.720:FF:000041">
    <property type="entry name" value="D-3-phosphoglycerate dehydrogenase"/>
    <property type="match status" value="1"/>
</dbReference>
<dbReference type="KEGG" id="lae:LBAT_1271"/>
<dbReference type="PROSITE" id="PS00065">
    <property type="entry name" value="D_2_HYDROXYACID_DH_1"/>
    <property type="match status" value="1"/>
</dbReference>
<reference evidence="8 10" key="2">
    <citation type="submission" date="2019-09" db="EMBL/GenBank/DDBJ databases">
        <title>Genome sequencing of Lactobacillus acetotolerans.</title>
        <authorList>
            <person name="Kim K."/>
        </authorList>
    </citation>
    <scope>NUCLEOTIDE SEQUENCE [LARGE SCALE GENOMIC DNA]</scope>
    <source>
        <strain evidence="8 10">LA749</strain>
    </source>
</reference>
<feature type="domain" description="D-isomer specific 2-hydroxyacid dehydrogenase catalytic" evidence="5">
    <location>
        <begin position="23"/>
        <end position="331"/>
    </location>
</feature>
<sequence length="332" mass="37116">MKVLMYGMTPDQKIYVDKWNKDHAADDIQTTDEQLTAQTVDKAKNFDAVSVMQTSNIEDEEVYRKLASLGIKHLALRTVGYNIINFDYANKYHLLITNVPAYSPRAIAENGLTAAMFLLRKWGGYFKQEKDLNFTRPESLMSDEIYNKTVGIIGLGRIGSATAEIYHALGAKVIGYDIVKNVANEAFVTYTDFDTVIKNADILSLHTPLDQSTQGMIGTKQFKEMKNDALLINQARGPLVDTAALIAALKKHEIAGAGLDVLADENQIFMKKFDNIKQLPEDYQELAKMPNVVITPHSAYYTKTAVQNMAEQSLTDIKRVLNGQKPIFPVNL</sequence>
<dbReference type="GO" id="GO:0047545">
    <property type="term" value="F:(S)-2-hydroxyglutarate dehydrogenase activity"/>
    <property type="evidence" value="ECO:0007669"/>
    <property type="project" value="UniProtKB-ARBA"/>
</dbReference>
<accession>A0A0D6A5G8</accession>
<dbReference type="Pfam" id="PF00389">
    <property type="entry name" value="2-Hacid_dh"/>
    <property type="match status" value="1"/>
</dbReference>
<dbReference type="RefSeq" id="WP_056970424.1">
    <property type="nucleotide sequence ID" value="NZ_AP014808.1"/>
</dbReference>
<organism evidence="7 9">
    <name type="scientific">Lactobacillus acetotolerans</name>
    <dbReference type="NCBI Taxonomy" id="1600"/>
    <lineage>
        <taxon>Bacteria</taxon>
        <taxon>Bacillati</taxon>
        <taxon>Bacillota</taxon>
        <taxon>Bacilli</taxon>
        <taxon>Lactobacillales</taxon>
        <taxon>Lactobacillaceae</taxon>
        <taxon>Lactobacillus</taxon>
    </lineage>
</organism>
<dbReference type="Gene3D" id="3.40.50.720">
    <property type="entry name" value="NAD(P)-binding Rossmann-like Domain"/>
    <property type="match status" value="2"/>
</dbReference>
<evidence type="ECO:0000256" key="2">
    <source>
        <dbReference type="ARBA" id="ARBA00023002"/>
    </source>
</evidence>
<dbReference type="InterPro" id="IPR006140">
    <property type="entry name" value="D-isomer_DH_NAD-bd"/>
</dbReference>
<proteinExistence type="inferred from homology"/>
<dbReference type="Proteomes" id="UP000035709">
    <property type="component" value="Chromosome"/>
</dbReference>
<protein>
    <submittedName>
        <fullName evidence="8">D-2-hydroxyacid dehydrogenase</fullName>
    </submittedName>
    <submittedName>
        <fullName evidence="7">D-lactate dehydrogenase</fullName>
    </submittedName>
</protein>
<gene>
    <name evidence="8" type="ORF">LA749_06385</name>
    <name evidence="7" type="ORF">LBAT_1271</name>
</gene>
<evidence type="ECO:0000259" key="5">
    <source>
        <dbReference type="Pfam" id="PF00389"/>
    </source>
</evidence>
<evidence type="ECO:0000256" key="3">
    <source>
        <dbReference type="ARBA" id="ARBA00023027"/>
    </source>
</evidence>
<evidence type="ECO:0000313" key="8">
    <source>
        <dbReference type="EMBL" id="QFG51643.1"/>
    </source>
</evidence>
<evidence type="ECO:0000313" key="9">
    <source>
        <dbReference type="Proteomes" id="UP000035709"/>
    </source>
</evidence>
<dbReference type="PATRIC" id="fig|1600.4.peg.1296"/>
<dbReference type="InterPro" id="IPR036291">
    <property type="entry name" value="NAD(P)-bd_dom_sf"/>
</dbReference>
<dbReference type="InterPro" id="IPR006139">
    <property type="entry name" value="D-isomer_2_OHA_DH_cat_dom"/>
</dbReference>
<dbReference type="PANTHER" id="PTHR43026">
    <property type="entry name" value="2-HYDROXYACID DEHYDROGENASE HOMOLOG 1-RELATED"/>
    <property type="match status" value="1"/>
</dbReference>
<dbReference type="InterPro" id="IPR029752">
    <property type="entry name" value="D-isomer_DH_CS1"/>
</dbReference>
<evidence type="ECO:0000313" key="7">
    <source>
        <dbReference type="EMBL" id="BAQ57660.1"/>
    </source>
</evidence>
<name>A0A0D6A5G8_9LACO</name>
<keyword evidence="2 4" id="KW-0560">Oxidoreductase</keyword>
<evidence type="ECO:0000256" key="4">
    <source>
        <dbReference type="RuleBase" id="RU003719"/>
    </source>
</evidence>
<dbReference type="InterPro" id="IPR058205">
    <property type="entry name" value="D-LDH-like"/>
</dbReference>
<dbReference type="STRING" id="1600.LBAT_1271"/>
<comment type="similarity">
    <text evidence="1 4">Belongs to the D-isomer specific 2-hydroxyacid dehydrogenase family.</text>
</comment>
<dbReference type="EMBL" id="CP044496">
    <property type="protein sequence ID" value="QFG51643.1"/>
    <property type="molecule type" value="Genomic_DNA"/>
</dbReference>
<dbReference type="GO" id="GO:0008720">
    <property type="term" value="F:D-lactate dehydrogenase (NAD+) activity"/>
    <property type="evidence" value="ECO:0007669"/>
    <property type="project" value="TreeGrafter"/>
</dbReference>
<dbReference type="CDD" id="cd12186">
    <property type="entry name" value="LDH"/>
    <property type="match status" value="1"/>
</dbReference>
<dbReference type="SUPFAM" id="SSF52283">
    <property type="entry name" value="Formate/glycerate dehydrogenase catalytic domain-like"/>
    <property type="match status" value="1"/>
</dbReference>
<keyword evidence="3" id="KW-0520">NAD</keyword>
<dbReference type="Pfam" id="PF02826">
    <property type="entry name" value="2-Hacid_dh_C"/>
    <property type="match status" value="1"/>
</dbReference>
<evidence type="ECO:0000259" key="6">
    <source>
        <dbReference type="Pfam" id="PF02826"/>
    </source>
</evidence>
<dbReference type="OrthoDB" id="9805416at2"/>
<evidence type="ECO:0000256" key="1">
    <source>
        <dbReference type="ARBA" id="ARBA00005854"/>
    </source>
</evidence>
<evidence type="ECO:0000313" key="10">
    <source>
        <dbReference type="Proteomes" id="UP000325393"/>
    </source>
</evidence>
<dbReference type="EMBL" id="AP014808">
    <property type="protein sequence ID" value="BAQ57660.1"/>
    <property type="molecule type" value="Genomic_DNA"/>
</dbReference>
<dbReference type="PROSITE" id="PS00671">
    <property type="entry name" value="D_2_HYDROXYACID_DH_3"/>
    <property type="match status" value="1"/>
</dbReference>
<dbReference type="PANTHER" id="PTHR43026:SF1">
    <property type="entry name" value="2-HYDROXYACID DEHYDROGENASE HOMOLOG 1-RELATED"/>
    <property type="match status" value="1"/>
</dbReference>
<dbReference type="GeneID" id="78212613"/>
<reference evidence="7 9" key="1">
    <citation type="submission" date="2015-03" db="EMBL/GenBank/DDBJ databases">
        <title>Complete genome sequence of Lactobacillus acetotolerans NBRC 13120.</title>
        <authorList>
            <person name="Toh H."/>
            <person name="Morita H."/>
            <person name="Fujita N."/>
        </authorList>
    </citation>
    <scope>NUCLEOTIDE SEQUENCE [LARGE SCALE GENOMIC DNA]</scope>
    <source>
        <strain evidence="7 9">NBRC 13120</strain>
    </source>
</reference>